<evidence type="ECO:0000313" key="2">
    <source>
        <dbReference type="Proteomes" id="UP000292307"/>
    </source>
</evidence>
<reference evidence="1 2" key="1">
    <citation type="submission" date="2019-02" db="EMBL/GenBank/DDBJ databases">
        <title>Draft Genome Sequences of Six Type Strains of the Genus Massilia.</title>
        <authorList>
            <person name="Miess H."/>
            <person name="Frediansyhah A."/>
            <person name="Gross H."/>
        </authorList>
    </citation>
    <scope>NUCLEOTIDE SEQUENCE [LARGE SCALE GENOMIC DNA]</scope>
    <source>
        <strain evidence="1 2">DSM 17472</strain>
    </source>
</reference>
<evidence type="ECO:0000313" key="1">
    <source>
        <dbReference type="EMBL" id="QBI05254.1"/>
    </source>
</evidence>
<evidence type="ECO:0008006" key="3">
    <source>
        <dbReference type="Google" id="ProtNLM"/>
    </source>
</evidence>
<name>A0ABX5S5M0_9BURK</name>
<accession>A0ABX5S5M0</accession>
<gene>
    <name evidence="1" type="ORF">EYF70_23755</name>
</gene>
<dbReference type="Proteomes" id="UP000292307">
    <property type="component" value="Chromosome"/>
</dbReference>
<keyword evidence="2" id="KW-1185">Reference proteome</keyword>
<proteinExistence type="predicted"/>
<protein>
    <recommendedName>
        <fullName evidence="3">Virulence factor</fullName>
    </recommendedName>
</protein>
<dbReference type="EMBL" id="CP036401">
    <property type="protein sequence ID" value="QBI05254.1"/>
    <property type="molecule type" value="Genomic_DNA"/>
</dbReference>
<organism evidence="1 2">
    <name type="scientific">Pseudoduganella albidiflava</name>
    <dbReference type="NCBI Taxonomy" id="321983"/>
    <lineage>
        <taxon>Bacteria</taxon>
        <taxon>Pseudomonadati</taxon>
        <taxon>Pseudomonadota</taxon>
        <taxon>Betaproteobacteria</taxon>
        <taxon>Burkholderiales</taxon>
        <taxon>Oxalobacteraceae</taxon>
        <taxon>Telluria group</taxon>
        <taxon>Pseudoduganella</taxon>
    </lineage>
</organism>
<sequence>MSPLQRRDYSTEWQLLWTLGLARPNVNDDQVRGNPKKYTTLQVIGSIAFGDDGKETFSAYHAGYIDELIVPFHDIYFSSSRYFYNAHSLKDRTTWRELAGIHIEYALPAQNLDPVEAANYTRDRIISTFSIGNKNFPTAWSRATPPEVRVTTGGANAGFTSLSAALDYLKAHPDKTVWAMNWDAPSRPKDEQLNENMVLLVLAGPTFKTDRDPLAWIAYPASHHTEGLERKPGPPAQVGHVWQATIAKAIDNASKRAADIGYVIHDANYLTAGSPERIVNLANAVSHEVAGFDFVGKSFNTPALLGEMGAGTALTNVALGIAYANHIGANVLVAGTSDPARPTAVVVIPPAKARPIDHDKPWFRARSENTAHLMWWGLRHDHGPYTQGYSR</sequence>